<evidence type="ECO:0000313" key="3">
    <source>
        <dbReference type="EMBL" id="QTX33446.1"/>
    </source>
</evidence>
<dbReference type="EMBL" id="CP072943">
    <property type="protein sequence ID" value="QTX33446.1"/>
    <property type="molecule type" value="Genomic_DNA"/>
</dbReference>
<feature type="transmembrane region" description="Helical" evidence="1">
    <location>
        <begin position="78"/>
        <end position="99"/>
    </location>
</feature>
<dbReference type="Pfam" id="PF04608">
    <property type="entry name" value="PgpA"/>
    <property type="match status" value="1"/>
</dbReference>
<dbReference type="SUPFAM" id="SSF101307">
    <property type="entry name" value="YutG-like"/>
    <property type="match status" value="1"/>
</dbReference>
<evidence type="ECO:0000259" key="2">
    <source>
        <dbReference type="Pfam" id="PF04608"/>
    </source>
</evidence>
<sequence>MTEPSRTAFHIATLGGLGRLTSMPGTVGSVAAFLPVLLFPPLLRLLPLVILAGTWAAHRCARDMGRDDPGEIVIDEVAGLWTALILTPQAMALPALFLFRVVDILKPFPVNAAERLPGGVGIMADDLVGGLMTAGLLLALRWLYLQGGLAAFFGG</sequence>
<dbReference type="InterPro" id="IPR007686">
    <property type="entry name" value="YutG/PgpA"/>
</dbReference>
<dbReference type="KEGG" id="aram:KAR29_06145"/>
<keyword evidence="1" id="KW-0812">Transmembrane</keyword>
<keyword evidence="4" id="KW-1185">Reference proteome</keyword>
<keyword evidence="1" id="KW-0472">Membrane</keyword>
<dbReference type="InterPro" id="IPR026037">
    <property type="entry name" value="PgpA"/>
</dbReference>
<dbReference type="GO" id="GO:0006629">
    <property type="term" value="P:lipid metabolic process"/>
    <property type="evidence" value="ECO:0007669"/>
    <property type="project" value="InterPro"/>
</dbReference>
<evidence type="ECO:0000256" key="1">
    <source>
        <dbReference type="SAM" id="Phobius"/>
    </source>
</evidence>
<protein>
    <submittedName>
        <fullName evidence="3">Phosphatidylglycerophosphatase A</fullName>
    </submittedName>
</protein>
<dbReference type="GO" id="GO:0008962">
    <property type="term" value="F:phosphatidylglycerophosphatase activity"/>
    <property type="evidence" value="ECO:0007669"/>
    <property type="project" value="InterPro"/>
</dbReference>
<feature type="domain" description="YutG/PgpA" evidence="2">
    <location>
        <begin position="11"/>
        <end position="140"/>
    </location>
</feature>
<proteinExistence type="predicted"/>
<dbReference type="RefSeq" id="WP_274374733.1">
    <property type="nucleotide sequence ID" value="NZ_CP072943.1"/>
</dbReference>
<dbReference type="AlphaFoldDB" id="A0A9Q7EZZ0"/>
<accession>A0A9Q7EZZ0</accession>
<dbReference type="PANTHER" id="PTHR36305:SF1">
    <property type="entry name" value="PHOSPHATIDYLGLYCEROPHOSPHATASE A"/>
    <property type="match status" value="1"/>
</dbReference>
<keyword evidence="1" id="KW-1133">Transmembrane helix</keyword>
<dbReference type="CDD" id="cd06971">
    <property type="entry name" value="PgpA"/>
    <property type="match status" value="1"/>
</dbReference>
<gene>
    <name evidence="3" type="ORF">KAR29_06145</name>
</gene>
<feature type="transmembrane region" description="Helical" evidence="1">
    <location>
        <begin position="32"/>
        <end position="57"/>
    </location>
</feature>
<name>A0A9Q7EZZ0_9BACT</name>
<dbReference type="InterPro" id="IPR036681">
    <property type="entry name" value="PgpA-like_sf"/>
</dbReference>
<organism evidence="3 4">
    <name type="scientific">Aminithiophilus ramosus</name>
    <dbReference type="NCBI Taxonomy" id="3029084"/>
    <lineage>
        <taxon>Bacteria</taxon>
        <taxon>Thermotogati</taxon>
        <taxon>Synergistota</taxon>
        <taxon>Synergistia</taxon>
        <taxon>Synergistales</taxon>
        <taxon>Aminithiophilaceae</taxon>
        <taxon>Aminithiophilus</taxon>
    </lineage>
</organism>
<reference evidence="4" key="1">
    <citation type="submission" date="2021-04" db="EMBL/GenBank/DDBJ databases">
        <title>A novel Synergistetes isolate from a pyrite-forming mixed culture.</title>
        <authorList>
            <person name="Bunk B."/>
            <person name="Sproer C."/>
            <person name="Spring S."/>
            <person name="Pester M."/>
        </authorList>
    </citation>
    <scope>NUCLEOTIDE SEQUENCE [LARGE SCALE GENOMIC DNA]</scope>
    <source>
        <strain evidence="4">J.5.4.2-T.3.5.2</strain>
    </source>
</reference>
<evidence type="ECO:0000313" key="4">
    <source>
        <dbReference type="Proteomes" id="UP000671879"/>
    </source>
</evidence>
<dbReference type="PIRSF" id="PIRSF006162">
    <property type="entry name" value="PgpA"/>
    <property type="match status" value="1"/>
</dbReference>
<dbReference type="PANTHER" id="PTHR36305">
    <property type="entry name" value="PHOSPHATIDYLGLYCEROPHOSPHATASE A"/>
    <property type="match status" value="1"/>
</dbReference>
<dbReference type="Proteomes" id="UP000671879">
    <property type="component" value="Chromosome"/>
</dbReference>